<dbReference type="InterPro" id="IPR003749">
    <property type="entry name" value="ThiS/MoaD-like"/>
</dbReference>
<reference evidence="1" key="1">
    <citation type="submission" date="2021-06" db="EMBL/GenBank/DDBJ databases">
        <title>Complete genome sequence of Nocardioides sp. G188.</title>
        <authorList>
            <person name="Im W.-T."/>
        </authorList>
    </citation>
    <scope>NUCLEOTIDE SEQUENCE</scope>
    <source>
        <strain evidence="1">G188</strain>
    </source>
</reference>
<evidence type="ECO:0000313" key="1">
    <source>
        <dbReference type="EMBL" id="QWZ08081.1"/>
    </source>
</evidence>
<evidence type="ECO:0000313" key="2">
    <source>
        <dbReference type="Proteomes" id="UP000683575"/>
    </source>
</evidence>
<name>A0A975SY90_9ACTN</name>
<sequence>MSDRSDRSVSPESNVTVRYWAAARAAAGVESDEVAVSAGTTLADVLAAVRTLHADRDRLADVLSVCSVLVGDRPVGSREPGDVSVVAGDTVELLPPFAGG</sequence>
<dbReference type="RefSeq" id="WP_216939590.1">
    <property type="nucleotide sequence ID" value="NZ_CP077062.1"/>
</dbReference>
<keyword evidence="2" id="KW-1185">Reference proteome</keyword>
<dbReference type="Proteomes" id="UP000683575">
    <property type="component" value="Chromosome"/>
</dbReference>
<accession>A0A975SY90</accession>
<dbReference type="EMBL" id="CP077062">
    <property type="protein sequence ID" value="QWZ08081.1"/>
    <property type="molecule type" value="Genomic_DNA"/>
</dbReference>
<dbReference type="KEGG" id="nps:KRR39_22535"/>
<proteinExistence type="predicted"/>
<dbReference type="AlphaFoldDB" id="A0A975SY90"/>
<dbReference type="CDD" id="cd17040">
    <property type="entry name" value="Ubl_MoaD_like"/>
    <property type="match status" value="1"/>
</dbReference>
<organism evidence="1 2">
    <name type="scientific">Nocardioides panacis</name>
    <dbReference type="NCBI Taxonomy" id="2849501"/>
    <lineage>
        <taxon>Bacteria</taxon>
        <taxon>Bacillati</taxon>
        <taxon>Actinomycetota</taxon>
        <taxon>Actinomycetes</taxon>
        <taxon>Propionibacteriales</taxon>
        <taxon>Nocardioidaceae</taxon>
        <taxon>Nocardioides</taxon>
    </lineage>
</organism>
<gene>
    <name evidence="1" type="ORF">KRR39_22535</name>
</gene>
<dbReference type="Pfam" id="PF02597">
    <property type="entry name" value="ThiS"/>
    <property type="match status" value="1"/>
</dbReference>
<protein>
    <submittedName>
        <fullName evidence="1">MoaD/ThiS family protein</fullName>
    </submittedName>
</protein>